<dbReference type="Pfam" id="PF07719">
    <property type="entry name" value="TPR_2"/>
    <property type="match status" value="1"/>
</dbReference>
<keyword evidence="6" id="KW-1185">Reference proteome</keyword>
<dbReference type="PROSITE" id="PS50005">
    <property type="entry name" value="TPR"/>
    <property type="match status" value="1"/>
</dbReference>
<feature type="coiled-coil region" evidence="4">
    <location>
        <begin position="84"/>
        <end position="115"/>
    </location>
</feature>
<dbReference type="AlphaFoldDB" id="R4YJU3"/>
<keyword evidence="4" id="KW-0175">Coiled coil</keyword>
<sequence>MLTQYGDSQPDLLGIGEQSTEATAEISLETIEKRKQVADLAKKNHGLMHIHRYGPGFDVLMTLDTGDSDVSFSMALPSTPGSLQDSLRSDLQKSAEEIAEQNKQVLESLDDDKAELHHEELDERSELIEQKKIQDFQASTKHIFSAQSLFYKKQYWQSLDETNKALELVPDSAQAHALKGSIYYKMGLSAEAKASWQQALEIDPTMEQVKTSLTRLK</sequence>
<dbReference type="STRING" id="698738.OLEAN_C05050"/>
<dbReference type="Gene3D" id="1.25.40.10">
    <property type="entry name" value="Tetratricopeptide repeat domain"/>
    <property type="match status" value="1"/>
</dbReference>
<dbReference type="SUPFAM" id="SSF48452">
    <property type="entry name" value="TPR-like"/>
    <property type="match status" value="1"/>
</dbReference>
<keyword evidence="1" id="KW-0677">Repeat</keyword>
<dbReference type="EMBL" id="FO203512">
    <property type="protein sequence ID" value="CCK74681.1"/>
    <property type="molecule type" value="Genomic_DNA"/>
</dbReference>
<dbReference type="HOGENOM" id="CLU_1271229_0_0_6"/>
<dbReference type="InterPro" id="IPR013105">
    <property type="entry name" value="TPR_2"/>
</dbReference>
<evidence type="ECO:0000256" key="2">
    <source>
        <dbReference type="ARBA" id="ARBA00022803"/>
    </source>
</evidence>
<gene>
    <name evidence="5" type="ORF">OLEAN_C05050</name>
</gene>
<dbReference type="KEGG" id="oai:OLEAN_C05050"/>
<evidence type="ECO:0000313" key="6">
    <source>
        <dbReference type="Proteomes" id="UP000032749"/>
    </source>
</evidence>
<proteinExistence type="predicted"/>
<dbReference type="InterPro" id="IPR019734">
    <property type="entry name" value="TPR_rpt"/>
</dbReference>
<evidence type="ECO:0000313" key="5">
    <source>
        <dbReference type="EMBL" id="CCK74681.1"/>
    </source>
</evidence>
<feature type="repeat" description="TPR" evidence="3">
    <location>
        <begin position="173"/>
        <end position="206"/>
    </location>
</feature>
<accession>R4YJU3</accession>
<evidence type="ECO:0000256" key="3">
    <source>
        <dbReference type="PROSITE-ProRule" id="PRU00339"/>
    </source>
</evidence>
<dbReference type="InterPro" id="IPR011990">
    <property type="entry name" value="TPR-like_helical_dom_sf"/>
</dbReference>
<reference evidence="5 6" key="1">
    <citation type="journal article" date="2013" name="Nat. Commun.">
        <title>Genome sequence and functional genomic analysis of the oil-degrading bacterium Oleispira antarctica.</title>
        <authorList>
            <person name="Kube M."/>
            <person name="Chernikova T.N."/>
            <person name="Al-Ramahi Y."/>
            <person name="Beloqui A."/>
            <person name="Lopez-Cortez N."/>
            <person name="Guazzaroni M.E."/>
            <person name="Heipieper H.J."/>
            <person name="Klages S."/>
            <person name="Kotsyurbenko O.R."/>
            <person name="Langer I."/>
            <person name="Nechitaylo T.Y."/>
            <person name="Lunsdorf H."/>
            <person name="Fernandez M."/>
            <person name="Juarez S."/>
            <person name="Ciordia S."/>
            <person name="Singer A."/>
            <person name="Kagan O."/>
            <person name="Egorova O."/>
            <person name="Petit P.A."/>
            <person name="Stogios P."/>
            <person name="Kim Y."/>
            <person name="Tchigvintsev A."/>
            <person name="Flick R."/>
            <person name="Denaro R."/>
            <person name="Genovese M."/>
            <person name="Albar J.P."/>
            <person name="Reva O.N."/>
            <person name="Martinez-Gomariz M."/>
            <person name="Tran H."/>
            <person name="Ferrer M."/>
            <person name="Savchenko A."/>
            <person name="Yakunin A.F."/>
            <person name="Yakimov M.M."/>
            <person name="Golyshina O.V."/>
            <person name="Reinhardt R."/>
            <person name="Golyshin P.N."/>
        </authorList>
    </citation>
    <scope>NUCLEOTIDE SEQUENCE [LARGE SCALE GENOMIC DNA]</scope>
</reference>
<evidence type="ECO:0000256" key="1">
    <source>
        <dbReference type="ARBA" id="ARBA00022737"/>
    </source>
</evidence>
<dbReference type="SMART" id="SM00028">
    <property type="entry name" value="TPR"/>
    <property type="match status" value="2"/>
</dbReference>
<name>R4YJU3_OLEAN</name>
<keyword evidence="2 3" id="KW-0802">TPR repeat</keyword>
<protein>
    <submittedName>
        <fullName evidence="5">Uncharacterized protein</fullName>
    </submittedName>
</protein>
<dbReference type="Proteomes" id="UP000032749">
    <property type="component" value="Chromosome"/>
</dbReference>
<organism evidence="5 6">
    <name type="scientific">Oleispira antarctica RB-8</name>
    <dbReference type="NCBI Taxonomy" id="698738"/>
    <lineage>
        <taxon>Bacteria</taxon>
        <taxon>Pseudomonadati</taxon>
        <taxon>Pseudomonadota</taxon>
        <taxon>Gammaproteobacteria</taxon>
        <taxon>Oceanospirillales</taxon>
        <taxon>Oceanospirillaceae</taxon>
        <taxon>Oleispira</taxon>
    </lineage>
</organism>
<evidence type="ECO:0000256" key="4">
    <source>
        <dbReference type="SAM" id="Coils"/>
    </source>
</evidence>